<evidence type="ECO:0000256" key="1">
    <source>
        <dbReference type="ARBA" id="ARBA00009277"/>
    </source>
</evidence>
<reference evidence="7 8" key="1">
    <citation type="submission" date="2014-01" db="EMBL/GenBank/DDBJ databases">
        <title>Development of a Comparative Genomic Fingerprinting Assay for High Resolution Genotyping of Arcobacter butzleri.</title>
        <authorList>
            <person name="Webb A.L."/>
            <person name="Inglis G.D."/>
            <person name="Kruczkiewicz P."/>
            <person name="Selinger L.B."/>
            <person name="Taboada E.N."/>
        </authorList>
    </citation>
    <scope>NUCLEOTIDE SEQUENCE [LARGE SCALE GENOMIC DNA]</scope>
    <source>
        <strain evidence="7 8">L348</strain>
    </source>
</reference>
<dbReference type="PATRIC" id="fig|1447256.3.peg.1703"/>
<sequence>MLDKRQVQMIKKLLKQGLNKTEIARRLGISRETVRKYSNLPDGYVPTINRTPVENIVDPYLPHIAKMLEIAKDENSFIPTTVIYEEIKRLGYEGSLRWLQQVMQKYELRKRVDDNEKLVRFETDPGRQMQVDWVEFPKDNLSAFVATMGYSRTSYVEYVDNEKIETLLGCHMNAFKYFGGVPLECLYDNMKTVIIKRNAYGYGKHQLNALFEDFAKHCGFDIKVCRPYRAKTKGKVERFNHYLRYSFHNALRVKLSMKNYKVNIDNANAEVLKWLDDTANRRIHQTTLQKPFDLLVHEQPQLLSVPKPYAGIHPKVVIATIAKKGSSFKKNMDIDSIYIPNRDIQSYDDLIPAVALYMVTLYPMYSTGGLLWN</sequence>
<name>A0A0G9JW28_9BACT</name>
<protein>
    <submittedName>
        <fullName evidence="7">Integrase</fullName>
    </submittedName>
</protein>
<dbReference type="Gene3D" id="3.30.420.10">
    <property type="entry name" value="Ribonuclease H-like superfamily/Ribonuclease H"/>
    <property type="match status" value="1"/>
</dbReference>
<dbReference type="InterPro" id="IPR006120">
    <property type="entry name" value="Resolvase_HTH_dom"/>
</dbReference>
<dbReference type="PANTHER" id="PTHR35004:SF6">
    <property type="entry name" value="TRANSPOSASE"/>
    <property type="match status" value="1"/>
</dbReference>
<dbReference type="PANTHER" id="PTHR35004">
    <property type="entry name" value="TRANSPOSASE RV3428C-RELATED"/>
    <property type="match status" value="1"/>
</dbReference>
<keyword evidence="4" id="KW-0233">DNA recombination</keyword>
<evidence type="ECO:0000256" key="4">
    <source>
        <dbReference type="ARBA" id="ARBA00023172"/>
    </source>
</evidence>
<dbReference type="InterPro" id="IPR012337">
    <property type="entry name" value="RNaseH-like_sf"/>
</dbReference>
<dbReference type="InterPro" id="IPR036397">
    <property type="entry name" value="RNaseH_sf"/>
</dbReference>
<keyword evidence="2" id="KW-0815">Transposition</keyword>
<dbReference type="SUPFAM" id="SSF46689">
    <property type="entry name" value="Homeodomain-like"/>
    <property type="match status" value="1"/>
</dbReference>
<proteinExistence type="inferred from homology"/>
<dbReference type="PROSITE" id="PS50531">
    <property type="entry name" value="HTH_IS21"/>
    <property type="match status" value="1"/>
</dbReference>
<feature type="domain" description="Integrase catalytic" evidence="6">
    <location>
        <begin position="121"/>
        <end position="299"/>
    </location>
</feature>
<evidence type="ECO:0000259" key="5">
    <source>
        <dbReference type="PROSITE" id="PS50531"/>
    </source>
</evidence>
<evidence type="ECO:0000313" key="7">
    <source>
        <dbReference type="EMBL" id="KLD98493.1"/>
    </source>
</evidence>
<dbReference type="GO" id="GO:0003677">
    <property type="term" value="F:DNA binding"/>
    <property type="evidence" value="ECO:0007669"/>
    <property type="project" value="UniProtKB-KW"/>
</dbReference>
<dbReference type="NCBIfam" id="NF033546">
    <property type="entry name" value="transpos_IS21"/>
    <property type="match status" value="1"/>
</dbReference>
<dbReference type="RefSeq" id="WP_046997012.1">
    <property type="nucleotide sequence ID" value="NZ_JAIQ01000122.1"/>
</dbReference>
<dbReference type="InterPro" id="IPR017894">
    <property type="entry name" value="HTH_IS21_transposase_type"/>
</dbReference>
<dbReference type="InterPro" id="IPR009057">
    <property type="entry name" value="Homeodomain-like_sf"/>
</dbReference>
<dbReference type="EMBL" id="JAIQ01000122">
    <property type="protein sequence ID" value="KLD98493.1"/>
    <property type="molecule type" value="Genomic_DNA"/>
</dbReference>
<dbReference type="Pfam" id="PF02796">
    <property type="entry name" value="HTH_7"/>
    <property type="match status" value="1"/>
</dbReference>
<dbReference type="PROSITE" id="PS50994">
    <property type="entry name" value="INTEGRASE"/>
    <property type="match status" value="1"/>
</dbReference>
<comment type="caution">
    <text evidence="7">The sequence shown here is derived from an EMBL/GenBank/DDBJ whole genome shotgun (WGS) entry which is preliminary data.</text>
</comment>
<accession>A0A0G9JW28</accession>
<dbReference type="AlphaFoldDB" id="A0A0G9JW28"/>
<dbReference type="InterPro" id="IPR001584">
    <property type="entry name" value="Integrase_cat-core"/>
</dbReference>
<dbReference type="GO" id="GO:0000150">
    <property type="term" value="F:DNA strand exchange activity"/>
    <property type="evidence" value="ECO:0007669"/>
    <property type="project" value="InterPro"/>
</dbReference>
<dbReference type="GO" id="GO:0032196">
    <property type="term" value="P:transposition"/>
    <property type="evidence" value="ECO:0007669"/>
    <property type="project" value="UniProtKB-KW"/>
</dbReference>
<dbReference type="Pfam" id="PF00665">
    <property type="entry name" value="rve"/>
    <property type="match status" value="1"/>
</dbReference>
<evidence type="ECO:0000259" key="6">
    <source>
        <dbReference type="PROSITE" id="PS50994"/>
    </source>
</evidence>
<dbReference type="Proteomes" id="UP000035514">
    <property type="component" value="Unassembled WGS sequence"/>
</dbReference>
<gene>
    <name evidence="7" type="ORF">AA20_08720</name>
</gene>
<keyword evidence="3" id="KW-0238">DNA-binding</keyword>
<organism evidence="7 8">
    <name type="scientific">Aliarcobacter butzleri L348</name>
    <dbReference type="NCBI Taxonomy" id="1447256"/>
    <lineage>
        <taxon>Bacteria</taxon>
        <taxon>Pseudomonadati</taxon>
        <taxon>Campylobacterota</taxon>
        <taxon>Epsilonproteobacteria</taxon>
        <taxon>Campylobacterales</taxon>
        <taxon>Arcobacteraceae</taxon>
        <taxon>Aliarcobacter</taxon>
    </lineage>
</organism>
<evidence type="ECO:0000256" key="2">
    <source>
        <dbReference type="ARBA" id="ARBA00022578"/>
    </source>
</evidence>
<dbReference type="GO" id="GO:0015074">
    <property type="term" value="P:DNA integration"/>
    <property type="evidence" value="ECO:0007669"/>
    <property type="project" value="InterPro"/>
</dbReference>
<evidence type="ECO:0000313" key="8">
    <source>
        <dbReference type="Proteomes" id="UP000035514"/>
    </source>
</evidence>
<dbReference type="Gene3D" id="1.10.10.60">
    <property type="entry name" value="Homeodomain-like"/>
    <property type="match status" value="1"/>
</dbReference>
<comment type="similarity">
    <text evidence="1">Belongs to the transposase IS21/IS408/IS1162 family.</text>
</comment>
<dbReference type="CDD" id="cd00569">
    <property type="entry name" value="HTH_Hin_like"/>
    <property type="match status" value="1"/>
</dbReference>
<dbReference type="SUPFAM" id="SSF53098">
    <property type="entry name" value="Ribonuclease H-like"/>
    <property type="match status" value="1"/>
</dbReference>
<feature type="domain" description="HTH IS21-type" evidence="5">
    <location>
        <begin position="5"/>
        <end position="68"/>
    </location>
</feature>
<evidence type="ECO:0000256" key="3">
    <source>
        <dbReference type="ARBA" id="ARBA00023125"/>
    </source>
</evidence>